<dbReference type="OrthoDB" id="432970at2759"/>
<organism evidence="7 8">
    <name type="scientific">Steccherinum ochraceum</name>
    <dbReference type="NCBI Taxonomy" id="92696"/>
    <lineage>
        <taxon>Eukaryota</taxon>
        <taxon>Fungi</taxon>
        <taxon>Dikarya</taxon>
        <taxon>Basidiomycota</taxon>
        <taxon>Agaricomycotina</taxon>
        <taxon>Agaricomycetes</taxon>
        <taxon>Polyporales</taxon>
        <taxon>Steccherinaceae</taxon>
        <taxon>Steccherinum</taxon>
    </lineage>
</organism>
<dbReference type="Pfam" id="PF01753">
    <property type="entry name" value="zf-MYND"/>
    <property type="match status" value="1"/>
</dbReference>
<evidence type="ECO:0000313" key="8">
    <source>
        <dbReference type="Proteomes" id="UP000292702"/>
    </source>
</evidence>
<keyword evidence="2 4" id="KW-0863">Zinc-finger</keyword>
<evidence type="ECO:0000256" key="3">
    <source>
        <dbReference type="ARBA" id="ARBA00022833"/>
    </source>
</evidence>
<evidence type="ECO:0000256" key="2">
    <source>
        <dbReference type="ARBA" id="ARBA00022771"/>
    </source>
</evidence>
<feature type="region of interest" description="Disordered" evidence="5">
    <location>
        <begin position="1"/>
        <end position="39"/>
    </location>
</feature>
<dbReference type="AlphaFoldDB" id="A0A4R0R4T0"/>
<evidence type="ECO:0000256" key="4">
    <source>
        <dbReference type="PROSITE-ProRule" id="PRU00134"/>
    </source>
</evidence>
<evidence type="ECO:0000256" key="5">
    <source>
        <dbReference type="SAM" id="MobiDB-lite"/>
    </source>
</evidence>
<evidence type="ECO:0000256" key="1">
    <source>
        <dbReference type="ARBA" id="ARBA00022723"/>
    </source>
</evidence>
<keyword evidence="1" id="KW-0479">Metal-binding</keyword>
<dbReference type="PROSITE" id="PS50865">
    <property type="entry name" value="ZF_MYND_2"/>
    <property type="match status" value="1"/>
</dbReference>
<dbReference type="InterPro" id="IPR002893">
    <property type="entry name" value="Znf_MYND"/>
</dbReference>
<dbReference type="GO" id="GO:0008270">
    <property type="term" value="F:zinc ion binding"/>
    <property type="evidence" value="ECO:0007669"/>
    <property type="project" value="UniProtKB-KW"/>
</dbReference>
<keyword evidence="8" id="KW-1185">Reference proteome</keyword>
<feature type="domain" description="MYND-type" evidence="6">
    <location>
        <begin position="338"/>
        <end position="369"/>
    </location>
</feature>
<evidence type="ECO:0000259" key="6">
    <source>
        <dbReference type="PROSITE" id="PS50865"/>
    </source>
</evidence>
<proteinExistence type="predicted"/>
<dbReference type="SUPFAM" id="SSF144232">
    <property type="entry name" value="HIT/MYND zinc finger-like"/>
    <property type="match status" value="1"/>
</dbReference>
<protein>
    <recommendedName>
        <fullName evidence="6">MYND-type domain-containing protein</fullName>
    </recommendedName>
</protein>
<dbReference type="EMBL" id="RWJN01000486">
    <property type="protein sequence ID" value="TCD61266.1"/>
    <property type="molecule type" value="Genomic_DNA"/>
</dbReference>
<gene>
    <name evidence="7" type="ORF">EIP91_008699</name>
</gene>
<name>A0A4R0R4T0_9APHY</name>
<dbReference type="Proteomes" id="UP000292702">
    <property type="component" value="Unassembled WGS sequence"/>
</dbReference>
<dbReference type="STRING" id="92696.A0A4R0R4T0"/>
<accession>A0A4R0R4T0</accession>
<keyword evidence="3" id="KW-0862">Zinc</keyword>
<comment type="caution">
    <text evidence="7">The sequence shown here is derived from an EMBL/GenBank/DDBJ whole genome shotgun (WGS) entry which is preliminary data.</text>
</comment>
<dbReference type="Gene3D" id="6.10.140.2220">
    <property type="match status" value="1"/>
</dbReference>
<sequence>MSSLLPASPEENLQGMSLSLRGGYPGPPDSPDDEPQPVMPPVGLDLNVVDFGLVLEDAAQLKARLAAEHGPDRVQRSPFDDRVDRRVSIALWDSICEHDHALKTYIEWLNTFPHLFKFFIVPEQLQCDVIWVEELKLEALVTAPGWALACIGVNDEDARTRQIFVTRWSLAQSLMDHNVGRYAEALEHLECNLKHHQQFLRTSGSPNAPTPWKETPHMYVVYALVRVLTNHFDMETKRMMERVLDALESSPLGNRSSQTQSWAILHMHMCLALVLQVLEVEPQNQKKHTDWAVKYLRKRRFLNTVLEPVLRKRFQPAHPVFLALGEQWFEKEEVLLDAVKLLRCNGCRTVQYCSRECQRTHWPMHRELCKARKAQDVAQAQRQNEDPLLSRAKKEFPKWLRSENFANNEALVHSLDLQRDMSRHRTHISLRRMDYFPQKRNLADRFVVVDWSVHKIDEVLPCMTIGFRKSEADLRKMIDAYLEPPAQNVGDTVMLLQDVRFRNLKMKGFMFSCPYSKTVIAHMPLDPLWRDKVNPSGVPAPIETTSFLG</sequence>
<reference evidence="7 8" key="1">
    <citation type="submission" date="2018-11" db="EMBL/GenBank/DDBJ databases">
        <title>Genome assembly of Steccherinum ochraceum LE-BIN_3174, the white-rot fungus of the Steccherinaceae family (The Residual Polyporoid clade, Polyporales, Basidiomycota).</title>
        <authorList>
            <person name="Fedorova T.V."/>
            <person name="Glazunova O.A."/>
            <person name="Landesman E.O."/>
            <person name="Moiseenko K.V."/>
            <person name="Psurtseva N.V."/>
            <person name="Savinova O.S."/>
            <person name="Shakhova N.V."/>
            <person name="Tyazhelova T.V."/>
            <person name="Vasina D.V."/>
        </authorList>
    </citation>
    <scope>NUCLEOTIDE SEQUENCE [LARGE SCALE GENOMIC DNA]</scope>
    <source>
        <strain evidence="7 8">LE-BIN_3174</strain>
    </source>
</reference>
<evidence type="ECO:0000313" key="7">
    <source>
        <dbReference type="EMBL" id="TCD61266.1"/>
    </source>
</evidence>